<keyword evidence="5" id="KW-1185">Reference proteome</keyword>
<evidence type="ECO:0000313" key="4">
    <source>
        <dbReference type="EMBL" id="KAK9119964.1"/>
    </source>
</evidence>
<evidence type="ECO:0000256" key="1">
    <source>
        <dbReference type="ARBA" id="ARBA00009861"/>
    </source>
</evidence>
<sequence>MMMEVEIITRDTIKPSSPTPSHLKTYNLSYFDQLTPQIFVPILLYYNYTKSTTSTSSSTCLKESLSKCLTKFYPLAGRLKDGIFVDCNDAGVDYLEAKVKNCSLSDVVANPKIDSLKQLLPGEPQTLESESGSESPLVVVQVNQFQCGGLVIGMWILHKVADATSLSSFINGWSSTNRGDNVAVAPHFELATLFPGRKIEGYQVTEGIGEEKIATKRFVFNASAIATLRDGARHGSSVESPTRVEVVSAFMWKRFIESNRSKSHPNRKDYMAFHTVNLRKRRDPPLAEHGFGNMCIGVNALVAAENDVDDLSSLIGKIRVAIRGVDGEFVKKVESGDEEYLNHIMAEIMKACEGEGEKEQIDFSSWCRLGLYDADFGWGKPVWVSPTLNLKNFVILMDTRSGDGIEAWVNMLEEDLVRLENDPELLSFASETTI</sequence>
<dbReference type="Pfam" id="PF02458">
    <property type="entry name" value="Transferase"/>
    <property type="match status" value="1"/>
</dbReference>
<gene>
    <name evidence="4" type="ORF">Scep_018057</name>
</gene>
<proteinExistence type="inferred from homology"/>
<comment type="caution">
    <text evidence="4">The sequence shown here is derived from an EMBL/GenBank/DDBJ whole genome shotgun (WGS) entry which is preliminary data.</text>
</comment>
<accession>A0AAP0NVG7</accession>
<reference evidence="4 5" key="1">
    <citation type="submission" date="2024-01" db="EMBL/GenBank/DDBJ databases">
        <title>Genome assemblies of Stephania.</title>
        <authorList>
            <person name="Yang L."/>
        </authorList>
    </citation>
    <scope>NUCLEOTIDE SEQUENCE [LARGE SCALE GENOMIC DNA]</scope>
    <source>
        <strain evidence="4">JXDWG</strain>
        <tissue evidence="4">Leaf</tissue>
    </source>
</reference>
<comment type="similarity">
    <text evidence="1">Belongs to the plant acyltransferase family.</text>
</comment>
<dbReference type="EMBL" id="JBBNAG010000007">
    <property type="protein sequence ID" value="KAK9119964.1"/>
    <property type="molecule type" value="Genomic_DNA"/>
</dbReference>
<dbReference type="PANTHER" id="PTHR31623">
    <property type="entry name" value="F21J9.9"/>
    <property type="match status" value="1"/>
</dbReference>
<keyword evidence="3" id="KW-0012">Acyltransferase</keyword>
<evidence type="ECO:0000313" key="5">
    <source>
        <dbReference type="Proteomes" id="UP001419268"/>
    </source>
</evidence>
<dbReference type="GO" id="GO:0016746">
    <property type="term" value="F:acyltransferase activity"/>
    <property type="evidence" value="ECO:0007669"/>
    <property type="project" value="UniProtKB-KW"/>
</dbReference>
<dbReference type="Proteomes" id="UP001419268">
    <property type="component" value="Unassembled WGS sequence"/>
</dbReference>
<evidence type="ECO:0000256" key="3">
    <source>
        <dbReference type="ARBA" id="ARBA00023315"/>
    </source>
</evidence>
<dbReference type="AlphaFoldDB" id="A0AAP0NVG7"/>
<dbReference type="PANTHER" id="PTHR31623:SF17">
    <property type="entry name" value="F21J9.9"/>
    <property type="match status" value="1"/>
</dbReference>
<name>A0AAP0NVG7_9MAGN</name>
<protein>
    <submittedName>
        <fullName evidence="4">Uncharacterized protein</fullName>
    </submittedName>
</protein>
<keyword evidence="2" id="KW-0808">Transferase</keyword>
<dbReference type="InterPro" id="IPR023213">
    <property type="entry name" value="CAT-like_dom_sf"/>
</dbReference>
<dbReference type="Gene3D" id="3.30.559.10">
    <property type="entry name" value="Chloramphenicol acetyltransferase-like domain"/>
    <property type="match status" value="2"/>
</dbReference>
<evidence type="ECO:0000256" key="2">
    <source>
        <dbReference type="ARBA" id="ARBA00022679"/>
    </source>
</evidence>
<organism evidence="4 5">
    <name type="scientific">Stephania cephalantha</name>
    <dbReference type="NCBI Taxonomy" id="152367"/>
    <lineage>
        <taxon>Eukaryota</taxon>
        <taxon>Viridiplantae</taxon>
        <taxon>Streptophyta</taxon>
        <taxon>Embryophyta</taxon>
        <taxon>Tracheophyta</taxon>
        <taxon>Spermatophyta</taxon>
        <taxon>Magnoliopsida</taxon>
        <taxon>Ranunculales</taxon>
        <taxon>Menispermaceae</taxon>
        <taxon>Menispermoideae</taxon>
        <taxon>Cissampelideae</taxon>
        <taxon>Stephania</taxon>
    </lineage>
</organism>